<dbReference type="Proteomes" id="UP001219518">
    <property type="component" value="Unassembled WGS sequence"/>
</dbReference>
<proteinExistence type="predicted"/>
<gene>
    <name evidence="2" type="ORF">KUF71_010996</name>
</gene>
<reference evidence="2" key="2">
    <citation type="journal article" date="2023" name="BMC Genomics">
        <title>Pest status, molecular evolution, and epigenetic factors derived from the genome assembly of Frankliniella fusca, a thysanopteran phytovirus vector.</title>
        <authorList>
            <person name="Catto M.A."/>
            <person name="Labadie P.E."/>
            <person name="Jacobson A.L."/>
            <person name="Kennedy G.G."/>
            <person name="Srinivasan R."/>
            <person name="Hunt B.G."/>
        </authorList>
    </citation>
    <scope>NUCLEOTIDE SEQUENCE</scope>
    <source>
        <strain evidence="2">PL_HMW_Pooled</strain>
    </source>
</reference>
<name>A0AAE1HI70_9NEOP</name>
<dbReference type="PANTHER" id="PTHR46579:SF1">
    <property type="entry name" value="F5_8 TYPE C DOMAIN-CONTAINING PROTEIN"/>
    <property type="match status" value="1"/>
</dbReference>
<keyword evidence="3" id="KW-1185">Reference proteome</keyword>
<feature type="compositionally biased region" description="Basic and acidic residues" evidence="1">
    <location>
        <begin position="1"/>
        <end position="14"/>
    </location>
</feature>
<accession>A0AAE1HI70</accession>
<evidence type="ECO:0000313" key="2">
    <source>
        <dbReference type="EMBL" id="KAK3921820.1"/>
    </source>
</evidence>
<dbReference type="AlphaFoldDB" id="A0AAE1HI70"/>
<organism evidence="2 3">
    <name type="scientific">Frankliniella fusca</name>
    <dbReference type="NCBI Taxonomy" id="407009"/>
    <lineage>
        <taxon>Eukaryota</taxon>
        <taxon>Metazoa</taxon>
        <taxon>Ecdysozoa</taxon>
        <taxon>Arthropoda</taxon>
        <taxon>Hexapoda</taxon>
        <taxon>Insecta</taxon>
        <taxon>Pterygota</taxon>
        <taxon>Neoptera</taxon>
        <taxon>Paraneoptera</taxon>
        <taxon>Thysanoptera</taxon>
        <taxon>Terebrantia</taxon>
        <taxon>Thripoidea</taxon>
        <taxon>Thripidae</taxon>
        <taxon>Frankliniella</taxon>
    </lineage>
</organism>
<sequence length="918" mass="102689">MRMDSPNKRARLENKNILGSDAAGCGQFGRDDNDRAAGCFQNDEDGSASIPSNESSFPSAPLLANECSYVSDSDSHPYIYSSFQDSETSELLQDEPSPDDDQFLMNNLLDVTVENTDTPYARFYDPPNIHVQINQAESQLLNESSSAELASEITSNLLLDDEDKEYEIEDEQIPFDFSLLEEDPPLYHGAPITLHQSFVSILTLALTFQLSGVCIKGILDLIQLHLPKLDNKFKTSLQFFKDYFYYLQSPKQFEYYCSECYTEFIKGGSCPKKCENSKTCYLIKLPILDQLKTLFAREGFFSKLNFVNAHTPGKFADVYDGGVYQEQVQAGVLGKLHALSLQWYIDGAALYKSTNFSVWLTYLTINELPYNQRFNKENVIVPIIWCGSSKPPGNLVLNSIQPELEVLSGGVSFDVHGGSSKSVEITVVNGTADLPARSLMLNMKESNGANSCQRCVEEGEPRVNFPGVRLFPYSAVMVPRTHENLKDCGKQANKAGKAVLGVKGTTTLSKIVPDTIRGTAIDPMHLLSGISKKILELLLCTKASSKKWSVSSHLGILDRRLLSIKPPAHIMRMPRSHQEKAFWKMSEWLHWLTEYAVPVLYQIMPPRYFHHFCTLVAAIQLLSSDVVTEEDIVQAERLLNVYVSQLADFYSVNILTMNFHLLLHLPEVVRDLGPTWVYTCFPLENLNGIVLNLVHGTRWADRQIATSVQTCLGLPNIVRNMSDSLPKNFCNRLLNRRKFYDSDVVDKCVIIGDKKIISPIPQHVQVLLDEKNIKITKAYEVKSLKRGKFIYIPEQNNLSKRQDSSIAAYEDEDTANVCVIQQFLRGFTCECSDPCSCESHIYAVVKVAQKIAGFPTLVPGVEVPNTHEYKISDIVTSRPALPPNVVASSALLRWQLRSAGGVPAWPAGGVRSGLRPDP</sequence>
<comment type="caution">
    <text evidence="2">The sequence shown here is derived from an EMBL/GenBank/DDBJ whole genome shotgun (WGS) entry which is preliminary data.</text>
</comment>
<evidence type="ECO:0000313" key="3">
    <source>
        <dbReference type="Proteomes" id="UP001219518"/>
    </source>
</evidence>
<protein>
    <submittedName>
        <fullName evidence="2">UDP-N-acetylmuramoyl-L-alanyl-D-glutamate--2, 6-diaminopimelate ligase</fullName>
    </submittedName>
</protein>
<keyword evidence="2" id="KW-0436">Ligase</keyword>
<reference evidence="2" key="1">
    <citation type="submission" date="2021-07" db="EMBL/GenBank/DDBJ databases">
        <authorList>
            <person name="Catto M.A."/>
            <person name="Jacobson A."/>
            <person name="Kennedy G."/>
            <person name="Labadie P."/>
            <person name="Hunt B.G."/>
            <person name="Srinivasan R."/>
        </authorList>
    </citation>
    <scope>NUCLEOTIDE SEQUENCE</scope>
    <source>
        <strain evidence="2">PL_HMW_Pooled</strain>
        <tissue evidence="2">Head</tissue>
    </source>
</reference>
<dbReference type="GO" id="GO:0016874">
    <property type="term" value="F:ligase activity"/>
    <property type="evidence" value="ECO:0007669"/>
    <property type="project" value="UniProtKB-KW"/>
</dbReference>
<dbReference type="PANTHER" id="PTHR46579">
    <property type="entry name" value="F5/8 TYPE C DOMAIN-CONTAINING PROTEIN-RELATED"/>
    <property type="match status" value="1"/>
</dbReference>
<feature type="region of interest" description="Disordered" evidence="1">
    <location>
        <begin position="1"/>
        <end position="57"/>
    </location>
</feature>
<evidence type="ECO:0000256" key="1">
    <source>
        <dbReference type="SAM" id="MobiDB-lite"/>
    </source>
</evidence>
<dbReference type="EMBL" id="JAHWGI010001054">
    <property type="protein sequence ID" value="KAK3921820.1"/>
    <property type="molecule type" value="Genomic_DNA"/>
</dbReference>